<reference evidence="2" key="1">
    <citation type="journal article" date="2014" name="Int. J. Syst. Evol. Microbiol.">
        <title>Complete genome sequence of Corynebacterium casei LMG S-19264T (=DSM 44701T), isolated from a smear-ripened cheese.</title>
        <authorList>
            <consortium name="US DOE Joint Genome Institute (JGI-PGF)"/>
            <person name="Walter F."/>
            <person name="Albersmeier A."/>
            <person name="Kalinowski J."/>
            <person name="Ruckert C."/>
        </authorList>
    </citation>
    <scope>NUCLEOTIDE SEQUENCE</scope>
    <source>
        <strain evidence="2">NBRC 110071</strain>
    </source>
</reference>
<feature type="domain" description="Fe/B12 periplasmic-binding" evidence="1">
    <location>
        <begin position="53"/>
        <end position="372"/>
    </location>
</feature>
<dbReference type="InterPro" id="IPR002491">
    <property type="entry name" value="ABC_transptr_periplasmic_BD"/>
</dbReference>
<reference evidence="2" key="2">
    <citation type="submission" date="2023-01" db="EMBL/GenBank/DDBJ databases">
        <title>Draft genome sequence of Litoribrevibacter albus strain NBRC 110071.</title>
        <authorList>
            <person name="Sun Q."/>
            <person name="Mori K."/>
        </authorList>
    </citation>
    <scope>NUCLEOTIDE SEQUENCE</scope>
    <source>
        <strain evidence="2">NBRC 110071</strain>
    </source>
</reference>
<dbReference type="PANTHER" id="PTHR30535">
    <property type="entry name" value="VITAMIN B12-BINDING PROTEIN"/>
    <property type="match status" value="1"/>
</dbReference>
<dbReference type="PROSITE" id="PS50983">
    <property type="entry name" value="FE_B12_PBP"/>
    <property type="match status" value="1"/>
</dbReference>
<dbReference type="AlphaFoldDB" id="A0AA37SCV0"/>
<dbReference type="EMBL" id="BSNM01000016">
    <property type="protein sequence ID" value="GLQ32851.1"/>
    <property type="molecule type" value="Genomic_DNA"/>
</dbReference>
<sequence length="422" mass="46485">MNTLLNRMKLTFLRSGVRVLVLLLTTASVWAGEIQRITDLAGREVSLPAKVNRIILGESRYIPALAILDEQPISKIVGMLADFKQTDPGSYRQYRSKFPEIDGIPQIGHTSADSFSVEQVLTLNADVAIFGLEGHGPTARHAHVIRQLERAGVAIVFVDFRRDPLTNTPKSMTLLGKVMGREQQAAEFNTFYQAQLQRVYDGLAQRKQQHADSSPSVFIHSRVGLQDLCCETMVKGMMASFANSVEANNVAQAIVPGAAGVMNMEYLLTIQPDVYIATAIGSTDTWRAADLNPAVDNIPPYIVLGAGVSEDVARLSFQNALSAANSRGVRQLRAVKEGKAFAIWHHFYNTPMNVVAVQAFAKWLYPETFSSLDPQATMAELFERFQPVPLEGTYWISLDTQATETTSFARHARVGVKQGAMQ</sequence>
<keyword evidence="3" id="KW-1185">Reference proteome</keyword>
<accession>A0AA37SCV0</accession>
<evidence type="ECO:0000259" key="1">
    <source>
        <dbReference type="PROSITE" id="PS50983"/>
    </source>
</evidence>
<dbReference type="RefSeq" id="WP_284383006.1">
    <property type="nucleotide sequence ID" value="NZ_BSNM01000016.1"/>
</dbReference>
<dbReference type="Gene3D" id="3.40.50.1980">
    <property type="entry name" value="Nitrogenase molybdenum iron protein domain"/>
    <property type="match status" value="2"/>
</dbReference>
<dbReference type="PANTHER" id="PTHR30535:SF34">
    <property type="entry name" value="MOLYBDATE-BINDING PROTEIN MOLA"/>
    <property type="match status" value="1"/>
</dbReference>
<name>A0AA37SCV0_9GAMM</name>
<proteinExistence type="predicted"/>
<evidence type="ECO:0000313" key="2">
    <source>
        <dbReference type="EMBL" id="GLQ32851.1"/>
    </source>
</evidence>
<evidence type="ECO:0000313" key="3">
    <source>
        <dbReference type="Proteomes" id="UP001161389"/>
    </source>
</evidence>
<dbReference type="InterPro" id="IPR050902">
    <property type="entry name" value="ABC_Transporter_SBP"/>
</dbReference>
<gene>
    <name evidence="2" type="ORF">GCM10007876_33300</name>
</gene>
<dbReference type="SUPFAM" id="SSF53807">
    <property type="entry name" value="Helical backbone' metal receptor"/>
    <property type="match status" value="1"/>
</dbReference>
<comment type="caution">
    <text evidence="2">The sequence shown here is derived from an EMBL/GenBank/DDBJ whole genome shotgun (WGS) entry which is preliminary data.</text>
</comment>
<dbReference type="Proteomes" id="UP001161389">
    <property type="component" value="Unassembled WGS sequence"/>
</dbReference>
<organism evidence="2 3">
    <name type="scientific">Litoribrevibacter albus</name>
    <dbReference type="NCBI Taxonomy" id="1473156"/>
    <lineage>
        <taxon>Bacteria</taxon>
        <taxon>Pseudomonadati</taxon>
        <taxon>Pseudomonadota</taxon>
        <taxon>Gammaproteobacteria</taxon>
        <taxon>Oceanospirillales</taxon>
        <taxon>Oceanospirillaceae</taxon>
        <taxon>Litoribrevibacter</taxon>
    </lineage>
</organism>
<protein>
    <submittedName>
        <fullName evidence="2">Iron ABC transporter substrate-binding protein</fullName>
    </submittedName>
</protein>